<dbReference type="AlphaFoldDB" id="A0A062UDE7"/>
<dbReference type="PATRIC" id="fig|1280946.3.peg.2094"/>
<evidence type="ECO:0000259" key="1">
    <source>
        <dbReference type="Pfam" id="PF12146"/>
    </source>
</evidence>
<dbReference type="Gene3D" id="3.40.50.1820">
    <property type="entry name" value="alpha/beta hydrolase"/>
    <property type="match status" value="1"/>
</dbReference>
<evidence type="ECO:0000313" key="3">
    <source>
        <dbReference type="Proteomes" id="UP000027037"/>
    </source>
</evidence>
<dbReference type="PANTHER" id="PTHR11614">
    <property type="entry name" value="PHOSPHOLIPASE-RELATED"/>
    <property type="match status" value="1"/>
</dbReference>
<sequence length="317" mass="35238">MPSESFSQSEVFVEVPGNPPPQGAEIIWFKGSAGRNLRACIAPALSKSDPRGTAIVCPGRTEFIEKYFEVGRELQAMGFAVVILDWPGQGLSERLLEDTRKGHIDRFETFMGALQGGLEQLQEHLPRPYVSVAHSMGGAIALAAISQKLVKVDAAAFCSPMWGLKSHFLGMRYLVWAMRATGRSGDYAIQPGPAETFETNIVTHDKRRWQLQRALIDAHPDLELGPVTWGWLGASLDILTTFSKPKILKEVTIPVFVASAAEEQLVDNASHEKICARLPDCEHVTIDGAMHEILMETDDRRQEFWEGFQRLLKRADI</sequence>
<dbReference type="STRING" id="1280946.HY29_15470"/>
<keyword evidence="3" id="KW-1185">Reference proteome</keyword>
<dbReference type="eggNOG" id="COG2267">
    <property type="taxonomic scope" value="Bacteria"/>
</dbReference>
<evidence type="ECO:0000313" key="2">
    <source>
        <dbReference type="EMBL" id="KCZ54140.1"/>
    </source>
</evidence>
<protein>
    <recommendedName>
        <fullName evidence="1">Serine aminopeptidase S33 domain-containing protein</fullName>
    </recommendedName>
</protein>
<dbReference type="EMBL" id="AWFF01000042">
    <property type="protein sequence ID" value="KCZ54140.1"/>
    <property type="molecule type" value="Genomic_DNA"/>
</dbReference>
<name>A0A062UDE7_9PROT</name>
<gene>
    <name evidence="2" type="ORF">HY29_15470</name>
</gene>
<proteinExistence type="predicted"/>
<accession>A0A062UDE7</accession>
<dbReference type="OrthoDB" id="9788260at2"/>
<dbReference type="Proteomes" id="UP000027037">
    <property type="component" value="Unassembled WGS sequence"/>
</dbReference>
<dbReference type="RefSeq" id="WP_034796563.1">
    <property type="nucleotide sequence ID" value="NZ_AWFF01000042.1"/>
</dbReference>
<feature type="domain" description="Serine aminopeptidase S33" evidence="1">
    <location>
        <begin position="49"/>
        <end position="298"/>
    </location>
</feature>
<dbReference type="InterPro" id="IPR029058">
    <property type="entry name" value="AB_hydrolase_fold"/>
</dbReference>
<dbReference type="Pfam" id="PF12146">
    <property type="entry name" value="Hydrolase_4"/>
    <property type="match status" value="1"/>
</dbReference>
<dbReference type="InterPro" id="IPR022742">
    <property type="entry name" value="Hydrolase_4"/>
</dbReference>
<comment type="caution">
    <text evidence="2">The sequence shown here is derived from an EMBL/GenBank/DDBJ whole genome shotgun (WGS) entry which is preliminary data.</text>
</comment>
<reference evidence="2 3" key="1">
    <citation type="journal article" date="2014" name="Antonie Van Leeuwenhoek">
        <title>Hyphomonas beringensis sp. nov. and Hyphomonas chukchiensis sp. nov., isolated from surface seawater of the Bering Sea and Chukchi Sea.</title>
        <authorList>
            <person name="Li C."/>
            <person name="Lai Q."/>
            <person name="Li G."/>
            <person name="Dong C."/>
            <person name="Wang J."/>
            <person name="Liao Y."/>
            <person name="Shao Z."/>
        </authorList>
    </citation>
    <scope>NUCLEOTIDE SEQUENCE [LARGE SCALE GENOMIC DNA]</scope>
    <source>
        <strain evidence="2 3">25B14_1</strain>
    </source>
</reference>
<dbReference type="InterPro" id="IPR051044">
    <property type="entry name" value="MAG_DAG_Lipase"/>
</dbReference>
<organism evidence="2 3">
    <name type="scientific">Hyphomonas beringensis</name>
    <dbReference type="NCBI Taxonomy" id="1280946"/>
    <lineage>
        <taxon>Bacteria</taxon>
        <taxon>Pseudomonadati</taxon>
        <taxon>Pseudomonadota</taxon>
        <taxon>Alphaproteobacteria</taxon>
        <taxon>Hyphomonadales</taxon>
        <taxon>Hyphomonadaceae</taxon>
        <taxon>Hyphomonas</taxon>
    </lineage>
</organism>
<dbReference type="SUPFAM" id="SSF53474">
    <property type="entry name" value="alpha/beta-Hydrolases"/>
    <property type="match status" value="1"/>
</dbReference>